<keyword evidence="3 4" id="KW-0687">Ribonucleoprotein</keyword>
<sequence>MPSRHRYSIDADPVHGVHSYGREIAISQKHSMEICREIKGMKVGTAKGYLKDVISLKKPVPFKKHNKKVAHRKMEGWDAGKFPEKAASGILRLLENAEKNAEYKGLNSDEIVIKYITASKGRQMKGFYPRAMGRTTPKRKITTNIEIILEEVQ</sequence>
<evidence type="ECO:0000256" key="2">
    <source>
        <dbReference type="ARBA" id="ARBA00022980"/>
    </source>
</evidence>
<evidence type="ECO:0000313" key="7">
    <source>
        <dbReference type="EMBL" id="RZN72594.1"/>
    </source>
</evidence>
<dbReference type="InterPro" id="IPR057265">
    <property type="entry name" value="Ribosomal_uL22_arc-type"/>
</dbReference>
<dbReference type="PANTHER" id="PTHR11593:SF10">
    <property type="entry name" value="60S RIBOSOMAL PROTEIN L17"/>
    <property type="match status" value="1"/>
</dbReference>
<dbReference type="CDD" id="cd00336">
    <property type="entry name" value="Ribosomal_L22"/>
    <property type="match status" value="1"/>
</dbReference>
<dbReference type="GO" id="GO:0002181">
    <property type="term" value="P:cytoplasmic translation"/>
    <property type="evidence" value="ECO:0007669"/>
    <property type="project" value="TreeGrafter"/>
</dbReference>
<dbReference type="GO" id="GO:0003735">
    <property type="term" value="F:structural constituent of ribosome"/>
    <property type="evidence" value="ECO:0007669"/>
    <property type="project" value="UniProtKB-UniRule"/>
</dbReference>
<dbReference type="EMBL" id="RXIL01000028">
    <property type="protein sequence ID" value="RZN72594.1"/>
    <property type="molecule type" value="Genomic_DNA"/>
</dbReference>
<evidence type="ECO:0000256" key="5">
    <source>
        <dbReference type="RuleBase" id="RU004005"/>
    </source>
</evidence>
<proteinExistence type="inferred from homology"/>
<comment type="function">
    <text evidence="4">The globular domain of the protein is located near the polypeptide exit tunnel on the outside of the subunit, while an extended beta-hairpin is found that lines the wall of the exit tunnel in the center of the 70S ribosome.</text>
</comment>
<dbReference type="HAMAP" id="MF_01331_A">
    <property type="entry name" value="Ribosomal_uL22_A"/>
    <property type="match status" value="1"/>
</dbReference>
<comment type="subunit">
    <text evidence="4 6">Part of the 50S ribosomal subunit.</text>
</comment>
<dbReference type="NCBIfam" id="NF003260">
    <property type="entry name" value="PRK04223.1"/>
    <property type="match status" value="1"/>
</dbReference>
<evidence type="ECO:0000256" key="4">
    <source>
        <dbReference type="HAMAP-Rule" id="MF_01331"/>
    </source>
</evidence>
<evidence type="ECO:0000256" key="1">
    <source>
        <dbReference type="ARBA" id="ARBA00009451"/>
    </source>
</evidence>
<dbReference type="InterPro" id="IPR005721">
    <property type="entry name" value="Ribosomal_uL22_euk/arc"/>
</dbReference>
<evidence type="ECO:0000256" key="3">
    <source>
        <dbReference type="ARBA" id="ARBA00023274"/>
    </source>
</evidence>
<gene>
    <name evidence="4" type="primary">rpl22</name>
    <name evidence="7" type="ORF">EF807_01505</name>
</gene>
<reference evidence="7 8" key="1">
    <citation type="journal article" date="2019" name="Nat. Microbiol.">
        <title>Wide diversity of methane and short-chain alkane metabolisms in uncultured archaea.</title>
        <authorList>
            <person name="Borrel G."/>
            <person name="Adam P.S."/>
            <person name="McKay L.J."/>
            <person name="Chen L.X."/>
            <person name="Sierra-Garcia I.N."/>
            <person name="Sieber C.M."/>
            <person name="Letourneur Q."/>
            <person name="Ghozlane A."/>
            <person name="Andersen G.L."/>
            <person name="Li W.J."/>
            <person name="Hallam S.J."/>
            <person name="Muyzer G."/>
            <person name="de Oliveira V.M."/>
            <person name="Inskeep W.P."/>
            <person name="Banfield J.F."/>
            <person name="Gribaldo S."/>
        </authorList>
    </citation>
    <scope>NUCLEOTIDE SEQUENCE [LARGE SCALE GENOMIC DNA]</scope>
    <source>
        <strain evidence="7">NM1b</strain>
    </source>
</reference>
<evidence type="ECO:0000256" key="6">
    <source>
        <dbReference type="RuleBase" id="RU004007"/>
    </source>
</evidence>
<comment type="caution">
    <text evidence="7">The sequence shown here is derived from an EMBL/GenBank/DDBJ whole genome shotgun (WGS) entry which is preliminary data.</text>
</comment>
<keyword evidence="4 6" id="KW-0694">RNA-binding</keyword>
<comment type="similarity">
    <text evidence="1 4 5">Belongs to the universal ribosomal protein uL22 family.</text>
</comment>
<comment type="function">
    <text evidence="4 6">This protein binds specifically to 23S rRNA. It makes multiple contacts with different domains of the 23S rRNA in the assembled 50S subunit and ribosome.</text>
</comment>
<dbReference type="Pfam" id="PF00237">
    <property type="entry name" value="Ribosomal_L22"/>
    <property type="match status" value="1"/>
</dbReference>
<dbReference type="Gene3D" id="3.90.470.10">
    <property type="entry name" value="Ribosomal protein L22/L17"/>
    <property type="match status" value="1"/>
</dbReference>
<dbReference type="InterPro" id="IPR036394">
    <property type="entry name" value="Ribosomal_uL22_sf"/>
</dbReference>
<keyword evidence="4 6" id="KW-0699">rRNA-binding</keyword>
<dbReference type="PANTHER" id="PTHR11593">
    <property type="entry name" value="60S RIBOSOMAL PROTEIN L17"/>
    <property type="match status" value="1"/>
</dbReference>
<dbReference type="InterPro" id="IPR018260">
    <property type="entry name" value="Ribosomal_uL22_CS"/>
</dbReference>
<accession>A0A520KYD1</accession>
<dbReference type="SUPFAM" id="SSF54843">
    <property type="entry name" value="Ribosomal protein L22"/>
    <property type="match status" value="1"/>
</dbReference>
<evidence type="ECO:0000313" key="8">
    <source>
        <dbReference type="Proteomes" id="UP000320766"/>
    </source>
</evidence>
<dbReference type="NCBIfam" id="TIGR01038">
    <property type="entry name" value="uL22_arch_euk"/>
    <property type="match status" value="1"/>
</dbReference>
<dbReference type="AlphaFoldDB" id="A0A520KYD1"/>
<keyword evidence="2 4" id="KW-0689">Ribosomal protein</keyword>
<dbReference type="GO" id="GO:0019843">
    <property type="term" value="F:rRNA binding"/>
    <property type="evidence" value="ECO:0007669"/>
    <property type="project" value="UniProtKB-UniRule"/>
</dbReference>
<dbReference type="GO" id="GO:0022625">
    <property type="term" value="C:cytosolic large ribosomal subunit"/>
    <property type="evidence" value="ECO:0007669"/>
    <property type="project" value="UniProtKB-UniRule"/>
</dbReference>
<protein>
    <recommendedName>
        <fullName evidence="4">Large ribosomal subunit protein uL22</fullName>
    </recommendedName>
</protein>
<dbReference type="Proteomes" id="UP000320766">
    <property type="component" value="Unassembled WGS sequence"/>
</dbReference>
<dbReference type="PROSITE" id="PS00464">
    <property type="entry name" value="RIBOSOMAL_L22"/>
    <property type="match status" value="1"/>
</dbReference>
<dbReference type="InterPro" id="IPR001063">
    <property type="entry name" value="Ribosomal_uL22"/>
</dbReference>
<name>A0A520KYD1_9EURY</name>
<organism evidence="7 8">
    <name type="scientific">Candidatus Methanolliviera hydrocarbonicum</name>
    <dbReference type="NCBI Taxonomy" id="2491085"/>
    <lineage>
        <taxon>Archaea</taxon>
        <taxon>Methanobacteriati</taxon>
        <taxon>Methanobacteriota</taxon>
        <taxon>Candidatus Methanoliparia</taxon>
        <taxon>Candidatus Methanoliparales</taxon>
        <taxon>Candidatus Methanollivieraceae</taxon>
        <taxon>Candidatus Methanolliviera</taxon>
    </lineage>
</organism>